<dbReference type="RefSeq" id="WP_132321233.1">
    <property type="nucleotide sequence ID" value="NZ_FWZT01000013.1"/>
</dbReference>
<accession>A0A1Y6C600</accession>
<evidence type="ECO:0000313" key="1">
    <source>
        <dbReference type="EMBL" id="SMF44733.1"/>
    </source>
</evidence>
<proteinExistence type="predicted"/>
<reference evidence="2" key="1">
    <citation type="submission" date="2017-04" db="EMBL/GenBank/DDBJ databases">
        <authorList>
            <person name="Varghese N."/>
            <person name="Submissions S."/>
        </authorList>
    </citation>
    <scope>NUCLEOTIDE SEQUENCE [LARGE SCALE GENOMIC DNA]</scope>
    <source>
        <strain evidence="2">RKEM611</strain>
    </source>
</reference>
<dbReference type="Proteomes" id="UP000192907">
    <property type="component" value="Unassembled WGS sequence"/>
</dbReference>
<evidence type="ECO:0000313" key="2">
    <source>
        <dbReference type="Proteomes" id="UP000192907"/>
    </source>
</evidence>
<dbReference type="AlphaFoldDB" id="A0A1Y6C600"/>
<protein>
    <recommendedName>
        <fullName evidence="3">Solute-binding protein family 3/N-terminal domain-containing protein</fullName>
    </recommendedName>
</protein>
<keyword evidence="2" id="KW-1185">Reference proteome</keyword>
<dbReference type="STRING" id="1513793.SAMN06296036_113148"/>
<evidence type="ECO:0008006" key="3">
    <source>
        <dbReference type="Google" id="ProtNLM"/>
    </source>
</evidence>
<dbReference type="EMBL" id="FWZT01000013">
    <property type="protein sequence ID" value="SMF44733.1"/>
    <property type="molecule type" value="Genomic_DNA"/>
</dbReference>
<sequence length="239" mass="26596">MTLARYTKQRLLRLFLIVVPLFVALPASAKTMGVFLPHIYSVKELEALIKEDATLKGYEVKIFARVKDLLATHKSDAFDVVLLPASVKGNKQIGNMEPQFTLLRKGKNLGKLLLVTLKGADKGKKSVAAIDEAGKRKASKSIVKERLNGKIKRIKLVKKGLDLVPMLSLGNVNHILIDEHDLEIVKKQSEAQFEIIETLEIEAPIFFVKKDQKGKHDGLLKVEAKTISKFGYDKVGSVK</sequence>
<name>A0A1Y6C600_9BACT</name>
<gene>
    <name evidence="1" type="ORF">SAMN06296036_113148</name>
</gene>
<organism evidence="1 2">
    <name type="scientific">Pseudobacteriovorax antillogorgiicola</name>
    <dbReference type="NCBI Taxonomy" id="1513793"/>
    <lineage>
        <taxon>Bacteria</taxon>
        <taxon>Pseudomonadati</taxon>
        <taxon>Bdellovibrionota</taxon>
        <taxon>Oligoflexia</taxon>
        <taxon>Oligoflexales</taxon>
        <taxon>Pseudobacteriovoracaceae</taxon>
        <taxon>Pseudobacteriovorax</taxon>
    </lineage>
</organism>